<keyword evidence="4 5" id="KW-0472">Membrane</keyword>
<evidence type="ECO:0000256" key="3">
    <source>
        <dbReference type="ARBA" id="ARBA00022989"/>
    </source>
</evidence>
<reference evidence="6 7" key="1">
    <citation type="submission" date="2020-01" db="EMBL/GenBank/DDBJ databases">
        <title>Insect and environment-associated Actinomycetes.</title>
        <authorList>
            <person name="Currrie C."/>
            <person name="Chevrette M."/>
            <person name="Carlson C."/>
            <person name="Stubbendieck R."/>
            <person name="Wendt-Pienkowski E."/>
        </authorList>
    </citation>
    <scope>NUCLEOTIDE SEQUENCE [LARGE SCALE GENOMIC DNA]</scope>
    <source>
        <strain evidence="6 7">SID7739</strain>
    </source>
</reference>
<dbReference type="InterPro" id="IPR035906">
    <property type="entry name" value="MetI-like_sf"/>
</dbReference>
<evidence type="ECO:0000256" key="5">
    <source>
        <dbReference type="SAM" id="Phobius"/>
    </source>
</evidence>
<dbReference type="EMBL" id="JAAGMQ010001128">
    <property type="protein sequence ID" value="NEC38988.1"/>
    <property type="molecule type" value="Genomic_DNA"/>
</dbReference>
<evidence type="ECO:0000313" key="7">
    <source>
        <dbReference type="Proteomes" id="UP000475666"/>
    </source>
</evidence>
<feature type="transmembrane region" description="Helical" evidence="5">
    <location>
        <begin position="25"/>
        <end position="49"/>
    </location>
</feature>
<keyword evidence="3 5" id="KW-1133">Transmembrane helix</keyword>
<dbReference type="GO" id="GO:0016020">
    <property type="term" value="C:membrane"/>
    <property type="evidence" value="ECO:0007669"/>
    <property type="project" value="UniProtKB-SubCell"/>
</dbReference>
<organism evidence="6 7">
    <name type="scientific">Streptomyces rubrogriseus</name>
    <dbReference type="NCBI Taxonomy" id="194673"/>
    <lineage>
        <taxon>Bacteria</taxon>
        <taxon>Bacillati</taxon>
        <taxon>Actinomycetota</taxon>
        <taxon>Actinomycetes</taxon>
        <taxon>Kitasatosporales</taxon>
        <taxon>Streptomycetaceae</taxon>
        <taxon>Streptomyces</taxon>
        <taxon>Streptomyces violaceoruber group</taxon>
    </lineage>
</organism>
<dbReference type="RefSeq" id="WP_164279210.1">
    <property type="nucleotide sequence ID" value="NZ_JAAGMQ010001128.1"/>
</dbReference>
<dbReference type="SUPFAM" id="SSF161098">
    <property type="entry name" value="MetI-like"/>
    <property type="match status" value="1"/>
</dbReference>
<keyword evidence="2 5" id="KW-0812">Transmembrane</keyword>
<comment type="caution">
    <text evidence="6">The sequence shown here is derived from an EMBL/GenBank/DDBJ whole genome shotgun (WGS) entry which is preliminary data.</text>
</comment>
<evidence type="ECO:0000313" key="6">
    <source>
        <dbReference type="EMBL" id="NEC38988.1"/>
    </source>
</evidence>
<sequence>MATALPLRPKASAHTRNRSRAGMPFALPTALVVGVFFAVPLGLLVWMSFNDWPLIGERRGDSSHWSTRIRTSCLRAA</sequence>
<protein>
    <submittedName>
        <fullName evidence="6">Sugar ABC transporter permease</fullName>
    </submittedName>
</protein>
<accession>A0A6G3TRR6</accession>
<dbReference type="Proteomes" id="UP000475666">
    <property type="component" value="Unassembled WGS sequence"/>
</dbReference>
<name>A0A6G3TRR6_9ACTN</name>
<gene>
    <name evidence="6" type="ORF">G3I66_38385</name>
</gene>
<evidence type="ECO:0000256" key="4">
    <source>
        <dbReference type="ARBA" id="ARBA00023136"/>
    </source>
</evidence>
<dbReference type="AlphaFoldDB" id="A0A6G3TRR6"/>
<comment type="subcellular location">
    <subcellularLocation>
        <location evidence="1">Membrane</location>
        <topology evidence="1">Multi-pass membrane protein</topology>
    </subcellularLocation>
</comment>
<proteinExistence type="predicted"/>
<evidence type="ECO:0000256" key="1">
    <source>
        <dbReference type="ARBA" id="ARBA00004141"/>
    </source>
</evidence>
<evidence type="ECO:0000256" key="2">
    <source>
        <dbReference type="ARBA" id="ARBA00022692"/>
    </source>
</evidence>